<evidence type="ECO:0000313" key="1">
    <source>
        <dbReference type="EMBL" id="MFB9377354.1"/>
    </source>
</evidence>
<comment type="caution">
    <text evidence="1">The sequence shown here is derived from an EMBL/GenBank/DDBJ whole genome shotgun (WGS) entry which is preliminary data.</text>
</comment>
<organism evidence="1 2">
    <name type="scientific">Kineococcus gynurae</name>
    <dbReference type="NCBI Taxonomy" id="452979"/>
    <lineage>
        <taxon>Bacteria</taxon>
        <taxon>Bacillati</taxon>
        <taxon>Actinomycetota</taxon>
        <taxon>Actinomycetes</taxon>
        <taxon>Kineosporiales</taxon>
        <taxon>Kineosporiaceae</taxon>
        <taxon>Kineococcus</taxon>
    </lineage>
</organism>
<protein>
    <submittedName>
        <fullName evidence="1">Histidine phosphatase family protein</fullName>
    </submittedName>
</protein>
<dbReference type="PANTHER" id="PTHR47623:SF1">
    <property type="entry name" value="OS09G0287300 PROTEIN"/>
    <property type="match status" value="1"/>
</dbReference>
<dbReference type="EMBL" id="JBHMDM010000005">
    <property type="protein sequence ID" value="MFB9377354.1"/>
    <property type="molecule type" value="Genomic_DNA"/>
</dbReference>
<dbReference type="InterPro" id="IPR013078">
    <property type="entry name" value="His_Pase_superF_clade-1"/>
</dbReference>
<dbReference type="RefSeq" id="WP_380139194.1">
    <property type="nucleotide sequence ID" value="NZ_JBHLUI010000010.1"/>
</dbReference>
<sequence length="162" mass="17412">MPTLVVVRHAKAETPLGLQDIARPLSERGRADAEEAGRWLAATIDRPDLVLTSPARRTEETTARLLQSWGKAAAVVDEERIYEASLGDLLRIVRGLDTARPDAVVVLVGHNPGLSDLVSSLSGRMVQLRTTGIAVLDVSGEWADADSTSCALRLEHTPRAGE</sequence>
<dbReference type="SMART" id="SM00855">
    <property type="entry name" value="PGAM"/>
    <property type="match status" value="1"/>
</dbReference>
<evidence type="ECO:0000313" key="2">
    <source>
        <dbReference type="Proteomes" id="UP001589748"/>
    </source>
</evidence>
<dbReference type="Proteomes" id="UP001589748">
    <property type="component" value="Unassembled WGS sequence"/>
</dbReference>
<dbReference type="Pfam" id="PF00300">
    <property type="entry name" value="His_Phos_1"/>
    <property type="match status" value="1"/>
</dbReference>
<dbReference type="Gene3D" id="3.40.50.1240">
    <property type="entry name" value="Phosphoglycerate mutase-like"/>
    <property type="match status" value="1"/>
</dbReference>
<accession>A0ABV5LTF9</accession>
<reference evidence="1 2" key="1">
    <citation type="submission" date="2024-09" db="EMBL/GenBank/DDBJ databases">
        <authorList>
            <person name="Sun Q."/>
            <person name="Mori K."/>
        </authorList>
    </citation>
    <scope>NUCLEOTIDE SEQUENCE [LARGE SCALE GENOMIC DNA]</scope>
    <source>
        <strain evidence="1 2">TISTR 1856</strain>
    </source>
</reference>
<dbReference type="SUPFAM" id="SSF53254">
    <property type="entry name" value="Phosphoglycerate mutase-like"/>
    <property type="match status" value="1"/>
</dbReference>
<keyword evidence="2" id="KW-1185">Reference proteome</keyword>
<name>A0ABV5LTF9_9ACTN</name>
<dbReference type="CDD" id="cd07067">
    <property type="entry name" value="HP_PGM_like"/>
    <property type="match status" value="1"/>
</dbReference>
<proteinExistence type="predicted"/>
<dbReference type="InterPro" id="IPR029033">
    <property type="entry name" value="His_PPase_superfam"/>
</dbReference>
<dbReference type="PANTHER" id="PTHR47623">
    <property type="entry name" value="OS09G0287300 PROTEIN"/>
    <property type="match status" value="1"/>
</dbReference>
<gene>
    <name evidence="1" type="ORF">ACFFVI_10255</name>
</gene>